<name>A0A8S5QCT2_9CAUD</name>
<accession>A0A8S5QCT2</accession>
<sequence>MYNVSTAFHTAFADYGREIKAKVIFNGQTELDGNYVQEITATPAFDSSDGISVGSACSGRCKIRIFKPDEPLQLSGGYFVPYIGIYVPGGDTGTTAIAGQAVAGKAIAGVSTAASVVEYVPLGRYYIPADGVENLVYGWEITGYDQMASLTEQYTPQIEFPTTPDAMLADLCAQSGLTPPTVTFPDMTIESVFDGTIRQQLGWLAGLCGQSAHFDRDGNLVFKWYAKTTFQVSRDQQYMSGLTRTADDLYTVSSLTTGTEDEPITSGTGLGITSTNPYMNQAVADLIQPELEISFQPCDVKWRCDPSVEVGDIIQVEGDTGEWLDVCVMEQEIHLYGGLSSTMHSYAPQDADYAMESPTEQRIKRAYEGLTKAMQNATQKIIGAKGGYYELTLDDQGFPIGWTLRDTPTITPNTRMWIMSTGGLGFSKDGGSTISGVALTMDGEINANVITAGQMSAERVSVNGQTLSDFIDASIDDDGHPVLRIGSSASEIVLKEYNDKIGFYDTAGTLLAYWNNNSFELVELSKFRLGPMGIVVQPNGSVSFVGVN</sequence>
<organism evidence="1">
    <name type="scientific">Siphoviridae sp. ctvdw32</name>
    <dbReference type="NCBI Taxonomy" id="2825723"/>
    <lineage>
        <taxon>Viruses</taxon>
        <taxon>Duplodnaviria</taxon>
        <taxon>Heunggongvirae</taxon>
        <taxon>Uroviricota</taxon>
        <taxon>Caudoviricetes</taxon>
    </lineage>
</organism>
<evidence type="ECO:0000313" key="1">
    <source>
        <dbReference type="EMBL" id="DAE16348.1"/>
    </source>
</evidence>
<proteinExistence type="predicted"/>
<dbReference type="EMBL" id="BK015621">
    <property type="protein sequence ID" value="DAE16348.1"/>
    <property type="molecule type" value="Genomic_DNA"/>
</dbReference>
<reference evidence="1" key="1">
    <citation type="journal article" date="2021" name="Proc. Natl. Acad. Sci. U.S.A.">
        <title>A Catalog of Tens of Thousands of Viruses from Human Metagenomes Reveals Hidden Associations with Chronic Diseases.</title>
        <authorList>
            <person name="Tisza M.J."/>
            <person name="Buck C.B."/>
        </authorList>
    </citation>
    <scope>NUCLEOTIDE SEQUENCE</scope>
    <source>
        <strain evidence="1">Ctvdw32</strain>
    </source>
</reference>
<protein>
    <submittedName>
        <fullName evidence="1">Minor structural protein</fullName>
    </submittedName>
</protein>